<name>A0ABY9WLG4_9BACT</name>
<evidence type="ECO:0000313" key="3">
    <source>
        <dbReference type="Proteomes" id="UP001611383"/>
    </source>
</evidence>
<keyword evidence="1" id="KW-0732">Signal</keyword>
<evidence type="ECO:0000256" key="1">
    <source>
        <dbReference type="SAM" id="SignalP"/>
    </source>
</evidence>
<reference evidence="2 3" key="1">
    <citation type="submission" date="2019-08" db="EMBL/GenBank/DDBJ databases">
        <title>Archangium and Cystobacter genomes.</title>
        <authorList>
            <person name="Chen I.-C.K."/>
            <person name="Wielgoss S."/>
        </authorList>
    </citation>
    <scope>NUCLEOTIDE SEQUENCE [LARGE SCALE GENOMIC DNA]</scope>
    <source>
        <strain evidence="2 3">Cbm 6</strain>
    </source>
</reference>
<organism evidence="2 3">
    <name type="scientific">Archangium minus</name>
    <dbReference type="NCBI Taxonomy" id="83450"/>
    <lineage>
        <taxon>Bacteria</taxon>
        <taxon>Pseudomonadati</taxon>
        <taxon>Myxococcota</taxon>
        <taxon>Myxococcia</taxon>
        <taxon>Myxococcales</taxon>
        <taxon>Cystobacterineae</taxon>
        <taxon>Archangiaceae</taxon>
        <taxon>Archangium</taxon>
    </lineage>
</organism>
<accession>A0ABY9WLG4</accession>
<evidence type="ECO:0000313" key="2">
    <source>
        <dbReference type="EMBL" id="WNG44450.1"/>
    </source>
</evidence>
<keyword evidence="3" id="KW-1185">Reference proteome</keyword>
<feature type="chain" id="PRO_5046134374" evidence="1">
    <location>
        <begin position="20"/>
        <end position="320"/>
    </location>
</feature>
<dbReference type="EMBL" id="CP043494">
    <property type="protein sequence ID" value="WNG44450.1"/>
    <property type="molecule type" value="Genomic_DNA"/>
</dbReference>
<proteinExistence type="predicted"/>
<dbReference type="RefSeq" id="WP_395817270.1">
    <property type="nucleotide sequence ID" value="NZ_CP043494.1"/>
</dbReference>
<dbReference type="Proteomes" id="UP001611383">
    <property type="component" value="Chromosome"/>
</dbReference>
<sequence>MLLVRLVLLAALLPMTAFAQRETTREALSRFEETLAMRLEDGAFVAKDLAPAIVVSVTPAFEESRAWYPTEALATLVRVFGAASLRSCEACMAPRLYVEEGKLEQFTTSLSTTEITRLDELSRGSASPARTAIWLDETAEGVSLRIIDLKNSRIVLAENFDPRLTESARTRKTFSLARELDRRARSDSLTHTFIDVTMYPGQHVSLDWAEQWGETNANLSGVSLSLFDPVLGVGASYYRVVPRALNIMVGAKVLLSVPTAVVTGISGQPQDVIDPLLTAVFMVRVPIGSSNYGVTLSASTNGRIGVGFSLMNLSWMPFLP</sequence>
<feature type="signal peptide" evidence="1">
    <location>
        <begin position="1"/>
        <end position="19"/>
    </location>
</feature>
<protein>
    <submittedName>
        <fullName evidence="2">Uncharacterized protein</fullName>
    </submittedName>
</protein>
<gene>
    <name evidence="2" type="ORF">F0U60_10260</name>
</gene>